<evidence type="ECO:0000313" key="3">
    <source>
        <dbReference type="EMBL" id="GAA6167784.1"/>
    </source>
</evidence>
<accession>A0ABQ0A7Z9</accession>
<sequence length="104" mass="11029">MRVNYSAIAILIVALFSGFSVSAQTSPDGLSSEQSVQQQTTVNINTATAEELLEALIGVGPVKATAIVAWRDENGPFQHVDELVEVKGIGEKTVEKNSGKLSID</sequence>
<dbReference type="EMBL" id="BAABWN010000004">
    <property type="protein sequence ID" value="GAA6167784.1"/>
    <property type="molecule type" value="Genomic_DNA"/>
</dbReference>
<name>A0ABQ0A7Z9_9GAMM</name>
<comment type="caution">
    <text evidence="3">The sequence shown here is derived from an EMBL/GenBank/DDBJ whole genome shotgun (WGS) entry which is preliminary data.</text>
</comment>
<dbReference type="NCBIfam" id="TIGR00426">
    <property type="entry name" value="competence protein ComEA helix-hairpin-helix repeat region"/>
    <property type="match status" value="1"/>
</dbReference>
<feature type="domain" description="Helix-hairpin-helix DNA-binding motif class 1" evidence="2">
    <location>
        <begin position="81"/>
        <end position="100"/>
    </location>
</feature>
<dbReference type="Pfam" id="PF12836">
    <property type="entry name" value="HHH_3"/>
    <property type="match status" value="1"/>
</dbReference>
<dbReference type="SMART" id="SM00278">
    <property type="entry name" value="HhH1"/>
    <property type="match status" value="2"/>
</dbReference>
<reference evidence="3 4" key="1">
    <citation type="submission" date="2024-04" db="EMBL/GenBank/DDBJ databases">
        <title>Draft genome sequence of Sessilibacter corallicola NBRC 116591.</title>
        <authorList>
            <person name="Miyakawa T."/>
            <person name="Kusuya Y."/>
            <person name="Miura T."/>
        </authorList>
    </citation>
    <scope>NUCLEOTIDE SEQUENCE [LARGE SCALE GENOMIC DNA]</scope>
    <source>
        <strain evidence="3 4">KU-00831-HH</strain>
    </source>
</reference>
<dbReference type="RefSeq" id="WP_353302424.1">
    <property type="nucleotide sequence ID" value="NZ_BAABWN010000004.1"/>
</dbReference>
<dbReference type="PANTHER" id="PTHR21180">
    <property type="entry name" value="ENDONUCLEASE/EXONUCLEASE/PHOSPHATASE FAMILY DOMAIN-CONTAINING PROTEIN 1"/>
    <property type="match status" value="1"/>
</dbReference>
<dbReference type="Proteomes" id="UP001465153">
    <property type="component" value="Unassembled WGS sequence"/>
</dbReference>
<dbReference type="InterPro" id="IPR010994">
    <property type="entry name" value="RuvA_2-like"/>
</dbReference>
<dbReference type="SUPFAM" id="SSF47781">
    <property type="entry name" value="RuvA domain 2-like"/>
    <property type="match status" value="1"/>
</dbReference>
<dbReference type="InterPro" id="IPR051675">
    <property type="entry name" value="Endo/Exo/Phosphatase_dom_1"/>
</dbReference>
<feature type="signal peptide" evidence="1">
    <location>
        <begin position="1"/>
        <end position="23"/>
    </location>
</feature>
<protein>
    <recommendedName>
        <fullName evidence="2">Helix-hairpin-helix DNA-binding motif class 1 domain-containing protein</fullName>
    </recommendedName>
</protein>
<dbReference type="InterPro" id="IPR004509">
    <property type="entry name" value="Competence_ComEA_HhH"/>
</dbReference>
<dbReference type="InterPro" id="IPR003583">
    <property type="entry name" value="Hlx-hairpin-Hlx_DNA-bd_motif"/>
</dbReference>
<keyword evidence="1" id="KW-0732">Signal</keyword>
<evidence type="ECO:0000259" key="2">
    <source>
        <dbReference type="SMART" id="SM00278"/>
    </source>
</evidence>
<feature type="domain" description="Helix-hairpin-helix DNA-binding motif class 1" evidence="2">
    <location>
        <begin position="51"/>
        <end position="70"/>
    </location>
</feature>
<gene>
    <name evidence="3" type="ORF">NBRC116591_15940</name>
</gene>
<dbReference type="PANTHER" id="PTHR21180:SF32">
    <property type="entry name" value="ENDONUCLEASE_EXONUCLEASE_PHOSPHATASE FAMILY DOMAIN-CONTAINING PROTEIN 1"/>
    <property type="match status" value="1"/>
</dbReference>
<organism evidence="3 4">
    <name type="scientific">Sessilibacter corallicola</name>
    <dbReference type="NCBI Taxonomy" id="2904075"/>
    <lineage>
        <taxon>Bacteria</taxon>
        <taxon>Pseudomonadati</taxon>
        <taxon>Pseudomonadota</taxon>
        <taxon>Gammaproteobacteria</taxon>
        <taxon>Cellvibrionales</taxon>
        <taxon>Cellvibrionaceae</taxon>
        <taxon>Sessilibacter</taxon>
    </lineage>
</organism>
<proteinExistence type="predicted"/>
<keyword evidence="4" id="KW-1185">Reference proteome</keyword>
<evidence type="ECO:0000313" key="4">
    <source>
        <dbReference type="Proteomes" id="UP001465153"/>
    </source>
</evidence>
<feature type="chain" id="PRO_5047204511" description="Helix-hairpin-helix DNA-binding motif class 1 domain-containing protein" evidence="1">
    <location>
        <begin position="24"/>
        <end position="104"/>
    </location>
</feature>
<dbReference type="Gene3D" id="1.10.150.280">
    <property type="entry name" value="AF1531-like domain"/>
    <property type="match status" value="1"/>
</dbReference>
<evidence type="ECO:0000256" key="1">
    <source>
        <dbReference type="SAM" id="SignalP"/>
    </source>
</evidence>